<organism evidence="2 3">
    <name type="scientific">Tenacibaculum maritimum NCIMB 2154</name>
    <dbReference type="NCBI Taxonomy" id="1349785"/>
    <lineage>
        <taxon>Bacteria</taxon>
        <taxon>Pseudomonadati</taxon>
        <taxon>Bacteroidota</taxon>
        <taxon>Flavobacteriia</taxon>
        <taxon>Flavobacteriales</taxon>
        <taxon>Flavobacteriaceae</taxon>
        <taxon>Tenacibaculum</taxon>
    </lineage>
</organism>
<dbReference type="AlphaFoldDB" id="A0A2H1E641"/>
<sequence length="287" mass="32621">MKIYFSIFIYLVASLSLTAQINKPSLSPKTTIQQQVGLANINLSYSQPSKKGRIIFGSLIPYGKVWRTGANAATKITLDKEASFANHLIPAGTYGLYTIPNKTEWTIIFHKKSNLWGDAGYQQENDFIRFSTPSKTTTDTSETLNIYFENYTVDGADFVIVWENTKVVIPVKVDSDAIIQQQIDAEIINSKKVAAPQTYFDAAQYYYEKNKDLTTAFKWFSKAEALRPQAFWYTYYKGELAYKLKKYKIAKLSAEKCLKDAKNSKASDFGYIAKCSLLLKEVDKKRK</sequence>
<evidence type="ECO:0000313" key="3">
    <source>
        <dbReference type="Proteomes" id="UP000231564"/>
    </source>
</evidence>
<dbReference type="KEGG" id="tmar:MARIT_0309"/>
<name>A0A2H1E641_9FLAO</name>
<proteinExistence type="predicted"/>
<protein>
    <recommendedName>
        <fullName evidence="4">DUF2911 domain-containing protein</fullName>
    </recommendedName>
</protein>
<dbReference type="Proteomes" id="UP000231564">
    <property type="component" value="Chromosome MARIT"/>
</dbReference>
<dbReference type="SUPFAM" id="SSF48452">
    <property type="entry name" value="TPR-like"/>
    <property type="match status" value="1"/>
</dbReference>
<dbReference type="InterPro" id="IPR011990">
    <property type="entry name" value="TPR-like_helical_dom_sf"/>
</dbReference>
<dbReference type="Pfam" id="PF11138">
    <property type="entry name" value="DUF2911"/>
    <property type="match status" value="1"/>
</dbReference>
<dbReference type="InterPro" id="IPR021314">
    <property type="entry name" value="DUF2911"/>
</dbReference>
<feature type="signal peptide" evidence="1">
    <location>
        <begin position="1"/>
        <end position="19"/>
    </location>
</feature>
<dbReference type="GeneID" id="47721912"/>
<dbReference type="Gene3D" id="1.25.40.10">
    <property type="entry name" value="Tetratricopeptide repeat domain"/>
    <property type="match status" value="1"/>
</dbReference>
<dbReference type="EMBL" id="LT634361">
    <property type="protein sequence ID" value="SFZ80218.1"/>
    <property type="molecule type" value="Genomic_DNA"/>
</dbReference>
<keyword evidence="1" id="KW-0732">Signal</keyword>
<dbReference type="OrthoDB" id="187854at2"/>
<reference evidence="2 3" key="1">
    <citation type="submission" date="2016-11" db="EMBL/GenBank/DDBJ databases">
        <authorList>
            <person name="Jaros S."/>
            <person name="Januszkiewicz K."/>
            <person name="Wedrychowicz H."/>
        </authorList>
    </citation>
    <scope>NUCLEOTIDE SEQUENCE [LARGE SCALE GENOMIC DNA]</scope>
    <source>
        <strain evidence="2">NCIMB 2154T</strain>
    </source>
</reference>
<gene>
    <name evidence="2" type="ORF">MARIT_0309</name>
</gene>
<dbReference type="RefSeq" id="WP_024740017.1">
    <property type="nucleotide sequence ID" value="NZ_BAUG01000003.1"/>
</dbReference>
<dbReference type="STRING" id="1349785.GCA_000509405_02621"/>
<feature type="chain" id="PRO_5013823210" description="DUF2911 domain-containing protein" evidence="1">
    <location>
        <begin position="20"/>
        <end position="287"/>
    </location>
</feature>
<accession>A0A2H1E641</accession>
<evidence type="ECO:0000256" key="1">
    <source>
        <dbReference type="SAM" id="SignalP"/>
    </source>
</evidence>
<evidence type="ECO:0000313" key="2">
    <source>
        <dbReference type="EMBL" id="SFZ80218.1"/>
    </source>
</evidence>
<evidence type="ECO:0008006" key="4">
    <source>
        <dbReference type="Google" id="ProtNLM"/>
    </source>
</evidence>
<keyword evidence="3" id="KW-1185">Reference proteome</keyword>